<proteinExistence type="predicted"/>
<organism evidence="1 2">
    <name type="scientific">Pseudorhodoplanes sinuspersici</name>
    <dbReference type="NCBI Taxonomy" id="1235591"/>
    <lineage>
        <taxon>Bacteria</taxon>
        <taxon>Pseudomonadati</taxon>
        <taxon>Pseudomonadota</taxon>
        <taxon>Alphaproteobacteria</taxon>
        <taxon>Hyphomicrobiales</taxon>
        <taxon>Pseudorhodoplanes</taxon>
    </lineage>
</organism>
<dbReference type="KEGG" id="psin:CAK95_24865"/>
<dbReference type="STRING" id="1235591.CAK95_24865"/>
<accession>A0A1W6ZXV4</accession>
<dbReference type="EMBL" id="CP021112">
    <property type="protein sequence ID" value="ARQ01971.1"/>
    <property type="molecule type" value="Genomic_DNA"/>
</dbReference>
<sequence>MQRRFKWASLPDDKLLKLRLKDLHVRVDGTWLEDCLQDLYEELEERDLRIHPHVWLSDEWFSPDTTPGIAIPFYLAHPRLMQLERKMIIDVEGGTRLDCMRILRHETGHVIQNAFKLQRRRRWQELFGNSSAHYPRYYRPNPASKNYVQHLRLWYAQSHPDEDFAETFAVWLKPRSDWRKRYAGWPALRKLEYVDEVMNEVAGQRSQLPRGPAVHPLSQIKTTLAVHYEKKQALYAVDTPRTYDRELLRIFSDDPKHRSTSPTAAEFIRRNRSHIRHVVARWTGEYQLTLDTVLDDMIDRCRELKLRAVGPERQLRTDFTVLLTAKTVHSLYSPSRRQWYAL</sequence>
<protein>
    <submittedName>
        <fullName evidence="1">Uncharacterized protein</fullName>
    </submittedName>
</protein>
<dbReference type="Pfam" id="PF15887">
    <property type="entry name" value="Peptidase_Mx"/>
    <property type="match status" value="1"/>
</dbReference>
<keyword evidence="2" id="KW-1185">Reference proteome</keyword>
<dbReference type="OrthoDB" id="9773016at2"/>
<name>A0A1W6ZXV4_9HYPH</name>
<gene>
    <name evidence="1" type="ORF">CAK95_24865</name>
</gene>
<dbReference type="Gene3D" id="3.40.390.70">
    <property type="match status" value="1"/>
</dbReference>
<evidence type="ECO:0000313" key="2">
    <source>
        <dbReference type="Proteomes" id="UP000194137"/>
    </source>
</evidence>
<reference evidence="1 2" key="1">
    <citation type="submission" date="2017-05" db="EMBL/GenBank/DDBJ databases">
        <title>Full genome sequence of Pseudorhodoplanes sinuspersici.</title>
        <authorList>
            <person name="Dastgheib S.M.M."/>
            <person name="Shavandi M."/>
            <person name="Tirandaz H."/>
        </authorList>
    </citation>
    <scope>NUCLEOTIDE SEQUENCE [LARGE SCALE GENOMIC DNA]</scope>
    <source>
        <strain evidence="1 2">RIPI110</strain>
    </source>
</reference>
<dbReference type="InterPro" id="IPR031321">
    <property type="entry name" value="UCP012641"/>
</dbReference>
<dbReference type="Proteomes" id="UP000194137">
    <property type="component" value="Chromosome"/>
</dbReference>
<evidence type="ECO:0000313" key="1">
    <source>
        <dbReference type="EMBL" id="ARQ01971.1"/>
    </source>
</evidence>
<dbReference type="AlphaFoldDB" id="A0A1W6ZXV4"/>
<dbReference type="RefSeq" id="WP_086090364.1">
    <property type="nucleotide sequence ID" value="NZ_CP021112.1"/>
</dbReference>